<accession>A0A1R3IX69</accession>
<sequence length="19" mass="2260">MNTKPRPGHEHTSREVVRK</sequence>
<gene>
    <name evidence="1" type="ORF">CCACVL1_09212</name>
</gene>
<organism evidence="1 2">
    <name type="scientific">Corchorus capsularis</name>
    <name type="common">Jute</name>
    <dbReference type="NCBI Taxonomy" id="210143"/>
    <lineage>
        <taxon>Eukaryota</taxon>
        <taxon>Viridiplantae</taxon>
        <taxon>Streptophyta</taxon>
        <taxon>Embryophyta</taxon>
        <taxon>Tracheophyta</taxon>
        <taxon>Spermatophyta</taxon>
        <taxon>Magnoliopsida</taxon>
        <taxon>eudicotyledons</taxon>
        <taxon>Gunneridae</taxon>
        <taxon>Pentapetalae</taxon>
        <taxon>rosids</taxon>
        <taxon>malvids</taxon>
        <taxon>Malvales</taxon>
        <taxon>Malvaceae</taxon>
        <taxon>Grewioideae</taxon>
        <taxon>Apeibeae</taxon>
        <taxon>Corchorus</taxon>
    </lineage>
</organism>
<protein>
    <submittedName>
        <fullName evidence="1">Uncharacterized protein</fullName>
    </submittedName>
</protein>
<evidence type="ECO:0000313" key="2">
    <source>
        <dbReference type="Proteomes" id="UP000188268"/>
    </source>
</evidence>
<dbReference type="Proteomes" id="UP000188268">
    <property type="component" value="Unassembled WGS sequence"/>
</dbReference>
<comment type="caution">
    <text evidence="1">The sequence shown here is derived from an EMBL/GenBank/DDBJ whole genome shotgun (WGS) entry which is preliminary data.</text>
</comment>
<keyword evidence="2" id="KW-1185">Reference proteome</keyword>
<dbReference type="AlphaFoldDB" id="A0A1R3IX69"/>
<proteinExistence type="predicted"/>
<reference evidence="1 2" key="1">
    <citation type="submission" date="2013-09" db="EMBL/GenBank/DDBJ databases">
        <title>Corchorus capsularis genome sequencing.</title>
        <authorList>
            <person name="Alam M."/>
            <person name="Haque M.S."/>
            <person name="Islam M.S."/>
            <person name="Emdad E.M."/>
            <person name="Islam M.M."/>
            <person name="Ahmed B."/>
            <person name="Halim A."/>
            <person name="Hossen Q.M.M."/>
            <person name="Hossain M.Z."/>
            <person name="Ahmed R."/>
            <person name="Khan M.M."/>
            <person name="Islam R."/>
            <person name="Rashid M.M."/>
            <person name="Khan S.A."/>
            <person name="Rahman M.S."/>
            <person name="Alam M."/>
        </authorList>
    </citation>
    <scope>NUCLEOTIDE SEQUENCE [LARGE SCALE GENOMIC DNA]</scope>
    <source>
        <strain evidence="2">cv. CVL-1</strain>
        <tissue evidence="1">Whole seedling</tissue>
    </source>
</reference>
<evidence type="ECO:0000313" key="1">
    <source>
        <dbReference type="EMBL" id="OMO87188.1"/>
    </source>
</evidence>
<dbReference type="EMBL" id="AWWV01009266">
    <property type="protein sequence ID" value="OMO87188.1"/>
    <property type="molecule type" value="Genomic_DNA"/>
</dbReference>
<name>A0A1R3IX69_COCAP</name>
<dbReference type="Gramene" id="OMO87188">
    <property type="protein sequence ID" value="OMO87188"/>
    <property type="gene ID" value="CCACVL1_09212"/>
</dbReference>